<proteinExistence type="predicted"/>
<keyword evidence="2" id="KW-1185">Reference proteome</keyword>
<protein>
    <submittedName>
        <fullName evidence="1">Uncharacterized protein</fullName>
    </submittedName>
</protein>
<dbReference type="Proteomes" id="UP001230504">
    <property type="component" value="Unassembled WGS sequence"/>
</dbReference>
<sequence length="224" mass="24783">MFFVDNLRAYRIGRDECRIPVLPRDQHCLPTQQQNHAAGQGTIGESIRRLLQPSIALRLVSLPIDRPPRHLFQAFGTVSSSSSSSFTSAVGLMVLPPLRAPNSQGGTREQTKSKAQTAILAHGVGCQSKDRCYASQRRRNDPALIPVPSCPPSGSRKHWPLAWGSIPFLIIYGVLNRNITPLSQSFGSLCLRCSSFPFGKSPIWHHHHQHPVHSALCFLLRDSP</sequence>
<evidence type="ECO:0000313" key="2">
    <source>
        <dbReference type="Proteomes" id="UP001230504"/>
    </source>
</evidence>
<dbReference type="RefSeq" id="XP_060417763.1">
    <property type="nucleotide sequence ID" value="XM_060552721.1"/>
</dbReference>
<reference evidence="1" key="1">
    <citation type="submission" date="2021-06" db="EMBL/GenBank/DDBJ databases">
        <title>Comparative genomics, transcriptomics and evolutionary studies reveal genomic signatures of adaptation to plant cell wall in hemibiotrophic fungi.</title>
        <authorList>
            <consortium name="DOE Joint Genome Institute"/>
            <person name="Baroncelli R."/>
            <person name="Diaz J.F."/>
            <person name="Benocci T."/>
            <person name="Peng M."/>
            <person name="Battaglia E."/>
            <person name="Haridas S."/>
            <person name="Andreopoulos W."/>
            <person name="Labutti K."/>
            <person name="Pangilinan J."/>
            <person name="Floch G.L."/>
            <person name="Makela M.R."/>
            <person name="Henrissat B."/>
            <person name="Grigoriev I.V."/>
            <person name="Crouch J.A."/>
            <person name="De Vries R.P."/>
            <person name="Sukno S.A."/>
            <person name="Thon M.R."/>
        </authorList>
    </citation>
    <scope>NUCLEOTIDE SEQUENCE</scope>
    <source>
        <strain evidence="1">CBS 125086</strain>
    </source>
</reference>
<dbReference type="EMBL" id="JAHLJV010000010">
    <property type="protein sequence ID" value="KAK1596926.1"/>
    <property type="molecule type" value="Genomic_DNA"/>
</dbReference>
<organism evidence="1 2">
    <name type="scientific">Colletotrichum navitas</name>
    <dbReference type="NCBI Taxonomy" id="681940"/>
    <lineage>
        <taxon>Eukaryota</taxon>
        <taxon>Fungi</taxon>
        <taxon>Dikarya</taxon>
        <taxon>Ascomycota</taxon>
        <taxon>Pezizomycotina</taxon>
        <taxon>Sordariomycetes</taxon>
        <taxon>Hypocreomycetidae</taxon>
        <taxon>Glomerellales</taxon>
        <taxon>Glomerellaceae</taxon>
        <taxon>Colletotrichum</taxon>
        <taxon>Colletotrichum graminicola species complex</taxon>
    </lineage>
</organism>
<comment type="caution">
    <text evidence="1">The sequence shown here is derived from an EMBL/GenBank/DDBJ whole genome shotgun (WGS) entry which is preliminary data.</text>
</comment>
<dbReference type="AlphaFoldDB" id="A0AAD8Q6R8"/>
<gene>
    <name evidence="1" type="ORF">LY79DRAFT_35842</name>
</gene>
<dbReference type="GeneID" id="85436961"/>
<accession>A0AAD8Q6R8</accession>
<evidence type="ECO:0000313" key="1">
    <source>
        <dbReference type="EMBL" id="KAK1596926.1"/>
    </source>
</evidence>
<name>A0AAD8Q6R8_9PEZI</name>